<dbReference type="PANTHER" id="PTHR36842">
    <property type="entry name" value="PROTEIN TOLB HOMOLOG"/>
    <property type="match status" value="1"/>
</dbReference>
<dbReference type="STRING" id="226506.SAMN04488519_105218"/>
<evidence type="ECO:0000313" key="2">
    <source>
        <dbReference type="EMBL" id="SFO31309.1"/>
    </source>
</evidence>
<dbReference type="PANTHER" id="PTHR36842:SF1">
    <property type="entry name" value="PROTEIN TOLB"/>
    <property type="match status" value="1"/>
</dbReference>
<evidence type="ECO:0000313" key="3">
    <source>
        <dbReference type="Proteomes" id="UP000199564"/>
    </source>
</evidence>
<dbReference type="Gene3D" id="2.120.10.30">
    <property type="entry name" value="TolB, C-terminal domain"/>
    <property type="match status" value="2"/>
</dbReference>
<dbReference type="SUPFAM" id="SSF69304">
    <property type="entry name" value="Tricorn protease N-terminal domain"/>
    <property type="match status" value="1"/>
</dbReference>
<organism evidence="2 3">
    <name type="scientific">Algoriphagus ornithinivorans</name>
    <dbReference type="NCBI Taxonomy" id="226506"/>
    <lineage>
        <taxon>Bacteria</taxon>
        <taxon>Pseudomonadati</taxon>
        <taxon>Bacteroidota</taxon>
        <taxon>Cytophagia</taxon>
        <taxon>Cytophagales</taxon>
        <taxon>Cyclobacteriaceae</taxon>
        <taxon>Algoriphagus</taxon>
    </lineage>
</organism>
<dbReference type="Pfam" id="PF07676">
    <property type="entry name" value="PD40"/>
    <property type="match status" value="3"/>
</dbReference>
<name>A0A1I5G621_9BACT</name>
<keyword evidence="3" id="KW-1185">Reference proteome</keyword>
<dbReference type="InterPro" id="IPR011042">
    <property type="entry name" value="6-blade_b-propeller_TolB-like"/>
</dbReference>
<dbReference type="InterPro" id="IPR011659">
    <property type="entry name" value="WD40"/>
</dbReference>
<sequence>MKSALYLALLGLILFSCKNSPESSSPEPGYLIAFNTYEPDSIVEDNWEIRIMDPEDSTHHSTNIINHPDVAWTYFANGPTIYFISDRDTAYRHFFLYQMDSEGKNIQKLSNLRLEDSWMDLDPATQTMVVSGRTESRYQLYLIDLKTGNYTPFMHDTTFKFQDPVFSPDGKQVAYVKSPKVQEKGIFPEVFLINRDGSGEKQLTKFPANDPAAEKYGYKAGALKWHPTENFISYASSRGNTTSIFGVRPEGGESWKLFPSENREVYHSWSPDGKLLTFEQSEPDSASKGYKLILMNWETKKFQDISDPAFKTQLAPVFVQKN</sequence>
<dbReference type="PROSITE" id="PS51257">
    <property type="entry name" value="PROKAR_LIPOPROTEIN"/>
    <property type="match status" value="1"/>
</dbReference>
<comment type="similarity">
    <text evidence="1">Belongs to the TolB family.</text>
</comment>
<gene>
    <name evidence="2" type="ORF">SAMN04488519_105218</name>
</gene>
<dbReference type="AlphaFoldDB" id="A0A1I5G621"/>
<proteinExistence type="inferred from homology"/>
<reference evidence="3" key="1">
    <citation type="submission" date="2016-10" db="EMBL/GenBank/DDBJ databases">
        <authorList>
            <person name="Varghese N."/>
            <person name="Submissions S."/>
        </authorList>
    </citation>
    <scope>NUCLEOTIDE SEQUENCE [LARGE SCALE GENOMIC DNA]</scope>
    <source>
        <strain evidence="3">DSM 15282</strain>
    </source>
</reference>
<dbReference type="Proteomes" id="UP000199564">
    <property type="component" value="Unassembled WGS sequence"/>
</dbReference>
<evidence type="ECO:0000256" key="1">
    <source>
        <dbReference type="ARBA" id="ARBA00009820"/>
    </source>
</evidence>
<protein>
    <submittedName>
        <fullName evidence="2">TolB protein</fullName>
    </submittedName>
</protein>
<dbReference type="RefSeq" id="WP_091653476.1">
    <property type="nucleotide sequence ID" value="NZ_FOVW01000005.1"/>
</dbReference>
<dbReference type="EMBL" id="FOVW01000005">
    <property type="protein sequence ID" value="SFO31309.1"/>
    <property type="molecule type" value="Genomic_DNA"/>
</dbReference>
<accession>A0A1I5G621</accession>